<dbReference type="Gene3D" id="1.10.10.10">
    <property type="entry name" value="Winged helix-like DNA-binding domain superfamily/Winged helix DNA-binding domain"/>
    <property type="match status" value="1"/>
</dbReference>
<organism evidence="1 2">
    <name type="scientific">Nocardioides marinquilinus</name>
    <dbReference type="NCBI Taxonomy" id="1210400"/>
    <lineage>
        <taxon>Bacteria</taxon>
        <taxon>Bacillati</taxon>
        <taxon>Actinomycetota</taxon>
        <taxon>Actinomycetes</taxon>
        <taxon>Propionibacteriales</taxon>
        <taxon>Nocardioidaceae</taxon>
        <taxon>Nocardioides</taxon>
    </lineage>
</organism>
<gene>
    <name evidence="1" type="ORF">GCM10023340_45500</name>
</gene>
<accession>A0ABP9Q8W6</accession>
<sequence>MKLMKRTDVVVVLGDLVGSRRATERAALHHRLTGVLDDLNERWGSDLRVTAGDEFQGTVPTLGAASAVALAVRLALLPEHDARHGIGVGQRRVLDPGTGIEDGPAWWAARAAIDDAHALAGRAATRAARTVVRVADGTAVAAGPDGALNAALLARDELVGRLDARSLSVLRGLLSGRTQKEIAADEGVSPSAVSQRLRHDALGVVMTTSSWLEAVR</sequence>
<dbReference type="Proteomes" id="UP001500221">
    <property type="component" value="Unassembled WGS sequence"/>
</dbReference>
<dbReference type="EMBL" id="BAABKG010000008">
    <property type="protein sequence ID" value="GAA5156768.1"/>
    <property type="molecule type" value="Genomic_DNA"/>
</dbReference>
<dbReference type="InterPro" id="IPR032580">
    <property type="entry name" value="SatD"/>
</dbReference>
<name>A0ABP9Q8W6_9ACTN</name>
<dbReference type="Pfam" id="PF16264">
    <property type="entry name" value="SatD"/>
    <property type="match status" value="1"/>
</dbReference>
<keyword evidence="2" id="KW-1185">Reference proteome</keyword>
<reference evidence="2" key="1">
    <citation type="journal article" date="2019" name="Int. J. Syst. Evol. Microbiol.">
        <title>The Global Catalogue of Microorganisms (GCM) 10K type strain sequencing project: providing services to taxonomists for standard genome sequencing and annotation.</title>
        <authorList>
            <consortium name="The Broad Institute Genomics Platform"/>
            <consortium name="The Broad Institute Genome Sequencing Center for Infectious Disease"/>
            <person name="Wu L."/>
            <person name="Ma J."/>
        </authorList>
    </citation>
    <scope>NUCLEOTIDE SEQUENCE [LARGE SCALE GENOMIC DNA]</scope>
    <source>
        <strain evidence="2">JCM 18459</strain>
    </source>
</reference>
<dbReference type="RefSeq" id="WP_345464592.1">
    <property type="nucleotide sequence ID" value="NZ_BAABKG010000008.1"/>
</dbReference>
<protein>
    <submittedName>
        <fullName evidence="1">SatD family protein</fullName>
    </submittedName>
</protein>
<proteinExistence type="predicted"/>
<evidence type="ECO:0000313" key="1">
    <source>
        <dbReference type="EMBL" id="GAA5156768.1"/>
    </source>
</evidence>
<evidence type="ECO:0000313" key="2">
    <source>
        <dbReference type="Proteomes" id="UP001500221"/>
    </source>
</evidence>
<dbReference type="InterPro" id="IPR036388">
    <property type="entry name" value="WH-like_DNA-bd_sf"/>
</dbReference>
<comment type="caution">
    <text evidence="1">The sequence shown here is derived from an EMBL/GenBank/DDBJ whole genome shotgun (WGS) entry which is preliminary data.</text>
</comment>